<dbReference type="EC" id="1.1.1.69" evidence="3"/>
<dbReference type="PANTHER" id="PTHR42760:SF115">
    <property type="entry name" value="3-OXOACYL-[ACYL-CARRIER-PROTEIN] REDUCTASE FABG"/>
    <property type="match status" value="1"/>
</dbReference>
<dbReference type="AlphaFoldDB" id="A0A1V5SZ86"/>
<dbReference type="SUPFAM" id="SSF51735">
    <property type="entry name" value="NAD(P)-binding Rossmann-fold domains"/>
    <property type="match status" value="1"/>
</dbReference>
<evidence type="ECO:0000313" key="3">
    <source>
        <dbReference type="EMBL" id="OQA59839.1"/>
    </source>
</evidence>
<evidence type="ECO:0000256" key="2">
    <source>
        <dbReference type="ARBA" id="ARBA00023002"/>
    </source>
</evidence>
<organism evidence="3">
    <name type="scientific">Candidatus Atribacter allofermentans</name>
    <dbReference type="NCBI Taxonomy" id="1852833"/>
    <lineage>
        <taxon>Bacteria</taxon>
        <taxon>Pseudomonadati</taxon>
        <taxon>Atribacterota</taxon>
        <taxon>Atribacteria</taxon>
        <taxon>Atribacterales</taxon>
        <taxon>Atribacteraceae</taxon>
        <taxon>Atribacter</taxon>
    </lineage>
</organism>
<dbReference type="EMBL" id="MWBQ01000046">
    <property type="protein sequence ID" value="OQA59839.1"/>
    <property type="molecule type" value="Genomic_DNA"/>
</dbReference>
<dbReference type="GO" id="GO:0005975">
    <property type="term" value="P:carbohydrate metabolic process"/>
    <property type="evidence" value="ECO:0007669"/>
    <property type="project" value="UniProtKB-ARBA"/>
</dbReference>
<comment type="caution">
    <text evidence="3">The sequence shown here is derived from an EMBL/GenBank/DDBJ whole genome shotgun (WGS) entry which is preliminary data.</text>
</comment>
<dbReference type="PRINTS" id="PR00080">
    <property type="entry name" value="SDRFAMILY"/>
</dbReference>
<dbReference type="FunFam" id="3.40.50.720:FF:000240">
    <property type="entry name" value="SDR family oxidoreductase"/>
    <property type="match status" value="1"/>
</dbReference>
<keyword evidence="2 3" id="KW-0560">Oxidoreductase</keyword>
<sequence>MSSQSLFSLKDEVAVVTGGAQGLGEQMAIGLAEAGAHVVIADLNLDSAKKVAQSLEKYGAKTMAVHVDVTQKPLVENMVDEIVKKFQKIDILVTSAGVGQWVPAVDMPESDWKRVMDINLNGTFFCCQSVGKKMIEKKKGSIVTISSMSGLIVNTPQCQSHYNTSKGGVIMLTKSLASEWAPYGVRVNSIAPGYMKTQLVADLLLEYPEYAEAWTKLVPFGRFGKPEEMKGPCVFLASNASSFVTGSVVVMDGGYTIW</sequence>
<dbReference type="Proteomes" id="UP000485569">
    <property type="component" value="Unassembled WGS sequence"/>
</dbReference>
<dbReference type="Pfam" id="PF13561">
    <property type="entry name" value="adh_short_C2"/>
    <property type="match status" value="1"/>
</dbReference>
<protein>
    <submittedName>
        <fullName evidence="3">Gluconate 5-dehydrogenase</fullName>
        <ecNumber evidence="3">1.1.1.69</ecNumber>
    </submittedName>
</protein>
<dbReference type="GO" id="GO:0008874">
    <property type="term" value="F:gluconate 5-dehydrogenase activity"/>
    <property type="evidence" value="ECO:0007669"/>
    <property type="project" value="UniProtKB-EC"/>
</dbReference>
<dbReference type="InterPro" id="IPR020904">
    <property type="entry name" value="Sc_DH/Rdtase_CS"/>
</dbReference>
<gene>
    <name evidence="3" type="primary">gno</name>
    <name evidence="3" type="ORF">BWY41_00745</name>
</gene>
<dbReference type="PROSITE" id="PS00061">
    <property type="entry name" value="ADH_SHORT"/>
    <property type="match status" value="1"/>
</dbReference>
<dbReference type="PRINTS" id="PR00081">
    <property type="entry name" value="GDHRDH"/>
</dbReference>
<dbReference type="NCBIfam" id="NF005559">
    <property type="entry name" value="PRK07231.1"/>
    <property type="match status" value="1"/>
</dbReference>
<dbReference type="InterPro" id="IPR002347">
    <property type="entry name" value="SDR_fam"/>
</dbReference>
<name>A0A1V5SZ86_9BACT</name>
<reference evidence="3" key="1">
    <citation type="submission" date="2017-02" db="EMBL/GenBank/DDBJ databases">
        <title>Delving into the versatile metabolic prowess of the omnipresent phylum Bacteroidetes.</title>
        <authorList>
            <person name="Nobu M.K."/>
            <person name="Mei R."/>
            <person name="Narihiro T."/>
            <person name="Kuroda K."/>
            <person name="Liu W.-T."/>
        </authorList>
    </citation>
    <scope>NUCLEOTIDE SEQUENCE</scope>
    <source>
        <strain evidence="3">ADurb.Bin276</strain>
    </source>
</reference>
<accession>A0A1V5SZ86</accession>
<proteinExistence type="inferred from homology"/>
<dbReference type="InterPro" id="IPR036291">
    <property type="entry name" value="NAD(P)-bd_dom_sf"/>
</dbReference>
<dbReference type="PANTHER" id="PTHR42760">
    <property type="entry name" value="SHORT-CHAIN DEHYDROGENASES/REDUCTASES FAMILY MEMBER"/>
    <property type="match status" value="1"/>
</dbReference>
<dbReference type="Gene3D" id="3.40.50.720">
    <property type="entry name" value="NAD(P)-binding Rossmann-like Domain"/>
    <property type="match status" value="1"/>
</dbReference>
<evidence type="ECO:0000256" key="1">
    <source>
        <dbReference type="ARBA" id="ARBA00006484"/>
    </source>
</evidence>
<comment type="similarity">
    <text evidence="1">Belongs to the short-chain dehydrogenases/reductases (SDR) family.</text>
</comment>